<dbReference type="EMBL" id="KX552041">
    <property type="protein sequence ID" value="AOQ27273.1"/>
    <property type="molecule type" value="Genomic_DNA"/>
</dbReference>
<gene>
    <name evidence="1" type="ORF">ESCO13_00140</name>
</gene>
<organism evidence="1 2">
    <name type="scientific">Escherichia phage ESCO13</name>
    <dbReference type="NCBI Taxonomy" id="1881104"/>
    <lineage>
        <taxon>Viruses</taxon>
        <taxon>Duplodnaviria</taxon>
        <taxon>Heunggongvirae</taxon>
        <taxon>Uroviricota</taxon>
        <taxon>Caudoviricetes</taxon>
        <taxon>Stephanstirmvirinae</taxon>
        <taxon>Phapecoctavirus</taxon>
        <taxon>Phapecoctavirus ESCO13</taxon>
    </lineage>
</organism>
<proteinExistence type="predicted"/>
<evidence type="ECO:0000313" key="1">
    <source>
        <dbReference type="EMBL" id="AOQ27273.1"/>
    </source>
</evidence>
<sequence length="64" mass="7486">MKDVIQMVFRVTLDGIHVVKGTQNYTEAKEHFLEWIDTLKTQDVSYSRVTLTGDHTPIMEYVKK</sequence>
<name>A0A1D7XFE3_9CAUD</name>
<dbReference type="Proteomes" id="UP000225358">
    <property type="component" value="Segment"/>
</dbReference>
<protein>
    <submittedName>
        <fullName evidence="1">Uncharacterized protein</fullName>
    </submittedName>
</protein>
<keyword evidence="2" id="KW-1185">Reference proteome</keyword>
<evidence type="ECO:0000313" key="2">
    <source>
        <dbReference type="Proteomes" id="UP000225358"/>
    </source>
</evidence>
<accession>A0A1D7XFE3</accession>
<reference evidence="1" key="1">
    <citation type="submission" date="2017-02" db="EMBL/GenBank/DDBJ databases">
        <title>Complete genome sequence of two Escherichia coli phages, vB_EcoM_ ESCO5 and vB_EcoM_ESCO13, which are related to phAPEC8.</title>
        <authorList>
            <person name="Trotereau A."/>
            <person name="Gonnet M."/>
            <person name="Viardot A."/>
            <person name="Lalmanach A.-C."/>
            <person name="Guabiraba R."/>
            <person name="Chanteloup N."/>
            <person name="Schouler C."/>
        </authorList>
    </citation>
    <scope>NUCLEOTIDE SEQUENCE [LARGE SCALE GENOMIC DNA]</scope>
</reference>